<evidence type="ECO:0000259" key="11">
    <source>
        <dbReference type="Pfam" id="PF00005"/>
    </source>
</evidence>
<keyword evidence="7" id="KW-0067">ATP-binding</keyword>
<evidence type="ECO:0000256" key="2">
    <source>
        <dbReference type="ARBA" id="ARBA00022490"/>
    </source>
</evidence>
<dbReference type="GO" id="GO:0005737">
    <property type="term" value="C:cytoplasm"/>
    <property type="evidence" value="ECO:0007669"/>
    <property type="project" value="UniProtKB-SubCell"/>
</dbReference>
<name>A0A383CSA6_9ZZZZ</name>
<dbReference type="PANTHER" id="PTHR43152">
    <property type="entry name" value="UVRABC SYSTEM PROTEIN A"/>
    <property type="match status" value="1"/>
</dbReference>
<keyword evidence="5" id="KW-0227">DNA damage</keyword>
<evidence type="ECO:0000256" key="3">
    <source>
        <dbReference type="ARBA" id="ARBA00022737"/>
    </source>
</evidence>
<feature type="non-terminal residue" evidence="12">
    <location>
        <position position="1"/>
    </location>
</feature>
<dbReference type="SUPFAM" id="SSF52540">
    <property type="entry name" value="P-loop containing nucleoside triphosphate hydrolases"/>
    <property type="match status" value="1"/>
</dbReference>
<dbReference type="PANTHER" id="PTHR43152:SF3">
    <property type="entry name" value="UVRABC SYSTEM PROTEIN A"/>
    <property type="match status" value="1"/>
</dbReference>
<evidence type="ECO:0000256" key="1">
    <source>
        <dbReference type="ARBA" id="ARBA00004496"/>
    </source>
</evidence>
<keyword evidence="2" id="KW-0963">Cytoplasm</keyword>
<dbReference type="Pfam" id="PF00005">
    <property type="entry name" value="ABC_tran"/>
    <property type="match status" value="1"/>
</dbReference>
<evidence type="ECO:0000256" key="6">
    <source>
        <dbReference type="ARBA" id="ARBA00022769"/>
    </source>
</evidence>
<keyword evidence="4" id="KW-0547">Nucleotide-binding</keyword>
<evidence type="ECO:0000256" key="5">
    <source>
        <dbReference type="ARBA" id="ARBA00022763"/>
    </source>
</evidence>
<dbReference type="Gene3D" id="3.40.50.300">
    <property type="entry name" value="P-loop containing nucleotide triphosphate hydrolases"/>
    <property type="match status" value="1"/>
</dbReference>
<sequence length="200" mass="22270">EACKGAGSSKLEMNFLPDVWVVCDVCKGKRYARETLEVEWRGKTIHDVLEMNVTEACEFFANQRSIYRILSTIRDVGLGYIRLGQPATTLSGGEAQRVKLATELHRPARKHTVYILDEPTTGLSLADVHQLIEVLLRLRRNGHTVIIIEHHLDVIKCADWVIDLGPEGGERGGLVVAEGTPEEITENPDSYTGKHLLGFV</sequence>
<dbReference type="InterPro" id="IPR027417">
    <property type="entry name" value="P-loop_NTPase"/>
</dbReference>
<keyword evidence="8" id="KW-0267">Excision nuclease</keyword>
<comment type="subcellular location">
    <subcellularLocation>
        <location evidence="1">Cytoplasm</location>
    </subcellularLocation>
</comment>
<evidence type="ECO:0000256" key="7">
    <source>
        <dbReference type="ARBA" id="ARBA00022840"/>
    </source>
</evidence>
<protein>
    <recommendedName>
        <fullName evidence="11">ABC transporter domain-containing protein</fullName>
    </recommendedName>
</protein>
<evidence type="ECO:0000256" key="4">
    <source>
        <dbReference type="ARBA" id="ARBA00022741"/>
    </source>
</evidence>
<evidence type="ECO:0000256" key="9">
    <source>
        <dbReference type="ARBA" id="ARBA00023125"/>
    </source>
</evidence>
<gene>
    <name evidence="12" type="ORF">METZ01_LOCUS487865</name>
</gene>
<reference evidence="12" key="1">
    <citation type="submission" date="2018-05" db="EMBL/GenBank/DDBJ databases">
        <authorList>
            <person name="Lanie J.A."/>
            <person name="Ng W.-L."/>
            <person name="Kazmierczak K.M."/>
            <person name="Andrzejewski T.M."/>
            <person name="Davidsen T.M."/>
            <person name="Wayne K.J."/>
            <person name="Tettelin H."/>
            <person name="Glass J.I."/>
            <person name="Rusch D."/>
            <person name="Podicherti R."/>
            <person name="Tsui H.-C.T."/>
            <person name="Winkler M.E."/>
        </authorList>
    </citation>
    <scope>NUCLEOTIDE SEQUENCE</scope>
</reference>
<organism evidence="12">
    <name type="scientific">marine metagenome</name>
    <dbReference type="NCBI Taxonomy" id="408172"/>
    <lineage>
        <taxon>unclassified sequences</taxon>
        <taxon>metagenomes</taxon>
        <taxon>ecological metagenomes</taxon>
    </lineage>
</organism>
<dbReference type="EMBL" id="UINC01211208">
    <property type="protein sequence ID" value="SVE35011.1"/>
    <property type="molecule type" value="Genomic_DNA"/>
</dbReference>
<evidence type="ECO:0000313" key="12">
    <source>
        <dbReference type="EMBL" id="SVE35011.1"/>
    </source>
</evidence>
<proteinExistence type="predicted"/>
<dbReference type="GO" id="GO:0003677">
    <property type="term" value="F:DNA binding"/>
    <property type="evidence" value="ECO:0007669"/>
    <property type="project" value="UniProtKB-KW"/>
</dbReference>
<evidence type="ECO:0000256" key="8">
    <source>
        <dbReference type="ARBA" id="ARBA00022881"/>
    </source>
</evidence>
<evidence type="ECO:0000256" key="10">
    <source>
        <dbReference type="ARBA" id="ARBA00023204"/>
    </source>
</evidence>
<keyword evidence="3" id="KW-0677">Repeat</keyword>
<accession>A0A383CSA6</accession>
<keyword evidence="10" id="KW-0234">DNA repair</keyword>
<dbReference type="InterPro" id="IPR003439">
    <property type="entry name" value="ABC_transporter-like_ATP-bd"/>
</dbReference>
<dbReference type="GO" id="GO:0016887">
    <property type="term" value="F:ATP hydrolysis activity"/>
    <property type="evidence" value="ECO:0007669"/>
    <property type="project" value="InterPro"/>
</dbReference>
<keyword evidence="6" id="KW-0228">DNA excision</keyword>
<keyword evidence="9" id="KW-0238">DNA-binding</keyword>
<feature type="domain" description="ABC transporter" evidence="11">
    <location>
        <begin position="50"/>
        <end position="121"/>
    </location>
</feature>
<dbReference type="Gene3D" id="1.20.1580.10">
    <property type="entry name" value="ABC transporter ATPase like domain"/>
    <property type="match status" value="1"/>
</dbReference>
<dbReference type="AlphaFoldDB" id="A0A383CSA6"/>
<dbReference type="GO" id="GO:0006281">
    <property type="term" value="P:DNA repair"/>
    <property type="evidence" value="ECO:0007669"/>
    <property type="project" value="UniProtKB-KW"/>
</dbReference>
<dbReference type="GO" id="GO:0005524">
    <property type="term" value="F:ATP binding"/>
    <property type="evidence" value="ECO:0007669"/>
    <property type="project" value="UniProtKB-KW"/>
</dbReference>
<dbReference type="GO" id="GO:0004518">
    <property type="term" value="F:nuclease activity"/>
    <property type="evidence" value="ECO:0007669"/>
    <property type="project" value="UniProtKB-KW"/>
</dbReference>